<organism evidence="1 2">
    <name type="scientific">Panagrolaimus sp. ES5</name>
    <dbReference type="NCBI Taxonomy" id="591445"/>
    <lineage>
        <taxon>Eukaryota</taxon>
        <taxon>Metazoa</taxon>
        <taxon>Ecdysozoa</taxon>
        <taxon>Nematoda</taxon>
        <taxon>Chromadorea</taxon>
        <taxon>Rhabditida</taxon>
        <taxon>Tylenchina</taxon>
        <taxon>Panagrolaimomorpha</taxon>
        <taxon>Panagrolaimoidea</taxon>
        <taxon>Panagrolaimidae</taxon>
        <taxon>Panagrolaimus</taxon>
    </lineage>
</organism>
<proteinExistence type="predicted"/>
<protein>
    <submittedName>
        <fullName evidence="2">Cytochrome c oxidase assembly factor 1</fullName>
    </submittedName>
</protein>
<dbReference type="Proteomes" id="UP000887579">
    <property type="component" value="Unplaced"/>
</dbReference>
<evidence type="ECO:0000313" key="2">
    <source>
        <dbReference type="WBParaSite" id="ES5_v2.g24130.t1"/>
    </source>
</evidence>
<accession>A0AC34G3A4</accession>
<reference evidence="2" key="1">
    <citation type="submission" date="2022-11" db="UniProtKB">
        <authorList>
            <consortium name="WormBaseParasite"/>
        </authorList>
    </citation>
    <scope>IDENTIFICATION</scope>
</reference>
<evidence type="ECO:0000313" key="1">
    <source>
        <dbReference type="Proteomes" id="UP000887579"/>
    </source>
</evidence>
<sequence length="166" mass="18432">VTKSMLRILKPYPRQILPVRYATHGNVETGVLKKVQTTTLLQIAGGTFLLGATALYFAQKRLQDRVRSLPHYKEAFKIIGNHDAVKRLLGPPIAIGRVNLADRHNNFRKGDAPLKLRIPVSGTLSSGFLNVHAVRKNGSAEFETNLIQLETPDSNIVVYDNPNALR</sequence>
<dbReference type="WBParaSite" id="ES5_v2.g24130.t1">
    <property type="protein sequence ID" value="ES5_v2.g24130.t1"/>
    <property type="gene ID" value="ES5_v2.g24130"/>
</dbReference>
<name>A0AC34G3A4_9BILA</name>